<sequence length="82" mass="9430">MYSQSSQWHDRYNKPRISSVLENITVTPRSAVSLSSRKIVHTAEAYGTGSSANSTPMLLDKGNSLVEYRRLCRWNHLRRILH</sequence>
<evidence type="ECO:0000313" key="2">
    <source>
        <dbReference type="Proteomes" id="UP001209878"/>
    </source>
</evidence>
<name>A0AAD9NNZ5_RIDPI</name>
<dbReference type="AlphaFoldDB" id="A0AAD9NNZ5"/>
<accession>A0AAD9NNZ5</accession>
<protein>
    <submittedName>
        <fullName evidence="1">Uncharacterized protein</fullName>
    </submittedName>
</protein>
<organism evidence="1 2">
    <name type="scientific">Ridgeia piscesae</name>
    <name type="common">Tubeworm</name>
    <dbReference type="NCBI Taxonomy" id="27915"/>
    <lineage>
        <taxon>Eukaryota</taxon>
        <taxon>Metazoa</taxon>
        <taxon>Spiralia</taxon>
        <taxon>Lophotrochozoa</taxon>
        <taxon>Annelida</taxon>
        <taxon>Polychaeta</taxon>
        <taxon>Sedentaria</taxon>
        <taxon>Canalipalpata</taxon>
        <taxon>Sabellida</taxon>
        <taxon>Siboglinidae</taxon>
        <taxon>Ridgeia</taxon>
    </lineage>
</organism>
<gene>
    <name evidence="1" type="ORF">NP493_829g01085</name>
</gene>
<proteinExistence type="predicted"/>
<comment type="caution">
    <text evidence="1">The sequence shown here is derived from an EMBL/GenBank/DDBJ whole genome shotgun (WGS) entry which is preliminary data.</text>
</comment>
<evidence type="ECO:0000313" key="1">
    <source>
        <dbReference type="EMBL" id="KAK2174099.1"/>
    </source>
</evidence>
<dbReference type="Proteomes" id="UP001209878">
    <property type="component" value="Unassembled WGS sequence"/>
</dbReference>
<reference evidence="1" key="1">
    <citation type="journal article" date="2023" name="Mol. Biol. Evol.">
        <title>Third-Generation Sequencing Reveals the Adaptive Role of the Epigenome in Three Deep-Sea Polychaetes.</title>
        <authorList>
            <person name="Perez M."/>
            <person name="Aroh O."/>
            <person name="Sun Y."/>
            <person name="Lan Y."/>
            <person name="Juniper S.K."/>
            <person name="Young C.R."/>
            <person name="Angers B."/>
            <person name="Qian P.Y."/>
        </authorList>
    </citation>
    <scope>NUCLEOTIDE SEQUENCE</scope>
    <source>
        <strain evidence="1">R07B-5</strain>
    </source>
</reference>
<dbReference type="EMBL" id="JAODUO010000828">
    <property type="protein sequence ID" value="KAK2174099.1"/>
    <property type="molecule type" value="Genomic_DNA"/>
</dbReference>
<keyword evidence="2" id="KW-1185">Reference proteome</keyword>